<dbReference type="PANTHER" id="PTHR35936">
    <property type="entry name" value="MEMBRANE-BOUND LYTIC MUREIN TRANSGLYCOSYLASE F"/>
    <property type="match status" value="1"/>
</dbReference>
<feature type="domain" description="Solute-binding protein family 3/N-terminal" evidence="3">
    <location>
        <begin position="23"/>
        <end position="244"/>
    </location>
</feature>
<dbReference type="SMART" id="SM00062">
    <property type="entry name" value="PBPb"/>
    <property type="match status" value="1"/>
</dbReference>
<evidence type="ECO:0000256" key="1">
    <source>
        <dbReference type="ARBA" id="ARBA00022729"/>
    </source>
</evidence>
<reference evidence="4 5" key="1">
    <citation type="submission" date="2020-08" db="EMBL/GenBank/DDBJ databases">
        <title>Genomic Encyclopedia of Type Strains, Phase IV (KMG-IV): sequencing the most valuable type-strain genomes for metagenomic binning, comparative biology and taxonomic classification.</title>
        <authorList>
            <person name="Goeker M."/>
        </authorList>
    </citation>
    <scope>NUCLEOTIDE SEQUENCE [LARGE SCALE GENOMIC DNA]</scope>
    <source>
        <strain evidence="4 5">DSM 23958</strain>
    </source>
</reference>
<comment type="caution">
    <text evidence="4">The sequence shown here is derived from an EMBL/GenBank/DDBJ whole genome shotgun (WGS) entry which is preliminary data.</text>
</comment>
<evidence type="ECO:0000259" key="3">
    <source>
        <dbReference type="SMART" id="SM00062"/>
    </source>
</evidence>
<name>A0A840SBB5_9BURK</name>
<evidence type="ECO:0000256" key="2">
    <source>
        <dbReference type="SAM" id="SignalP"/>
    </source>
</evidence>
<keyword evidence="1 2" id="KW-0732">Signal</keyword>
<accession>A0A840SBB5</accession>
<dbReference type="InterPro" id="IPR001638">
    <property type="entry name" value="Solute-binding_3/MltF_N"/>
</dbReference>
<dbReference type="Pfam" id="PF00497">
    <property type="entry name" value="SBP_bac_3"/>
    <property type="match status" value="1"/>
</dbReference>
<dbReference type="SUPFAM" id="SSF53850">
    <property type="entry name" value="Periplasmic binding protein-like II"/>
    <property type="match status" value="1"/>
</dbReference>
<feature type="signal peptide" evidence="2">
    <location>
        <begin position="1"/>
        <end position="20"/>
    </location>
</feature>
<dbReference type="AlphaFoldDB" id="A0A840SBB5"/>
<dbReference type="Gene3D" id="3.40.190.10">
    <property type="entry name" value="Periplasmic binding protein-like II"/>
    <property type="match status" value="2"/>
</dbReference>
<sequence length="244" mass="26408">MPQIRLLGLLLAALPLAAQADSPLPIAFDSGNPPAMWGEGRQVRGIHPALVNAAAQASGLAVQLQGMPWPRAMAALAEGKSCVGGAYANAERLARYQFSAAFWEERVVAVMTADAPSRELRKAEDLKPLRIGLHRGWSYGEELDRVLAQPGYQITRMTFGNRLFLALEAGKFDVVLTDGDSAVVESRRVRRPLAVRGTLSRNSTHVICPPRPTFGAALQRLDQGLQKLRDAGQLEAIVQAQLTP</sequence>
<gene>
    <name evidence="4" type="ORF">HNQ51_002967</name>
</gene>
<protein>
    <submittedName>
        <fullName evidence="4">ABC-type amino acid transport substrate-binding protein</fullName>
    </submittedName>
</protein>
<dbReference type="OrthoDB" id="5455619at2"/>
<keyword evidence="5" id="KW-1185">Reference proteome</keyword>
<dbReference type="EMBL" id="JACHHO010000005">
    <property type="protein sequence ID" value="MBB5205640.1"/>
    <property type="molecule type" value="Genomic_DNA"/>
</dbReference>
<dbReference type="RefSeq" id="WP_138855161.1">
    <property type="nucleotide sequence ID" value="NZ_CP040709.1"/>
</dbReference>
<evidence type="ECO:0000313" key="4">
    <source>
        <dbReference type="EMBL" id="MBB5205640.1"/>
    </source>
</evidence>
<organism evidence="4 5">
    <name type="scientific">Inhella inkyongensis</name>
    <dbReference type="NCBI Taxonomy" id="392593"/>
    <lineage>
        <taxon>Bacteria</taxon>
        <taxon>Pseudomonadati</taxon>
        <taxon>Pseudomonadota</taxon>
        <taxon>Betaproteobacteria</taxon>
        <taxon>Burkholderiales</taxon>
        <taxon>Sphaerotilaceae</taxon>
        <taxon>Inhella</taxon>
    </lineage>
</organism>
<proteinExistence type="predicted"/>
<feature type="chain" id="PRO_5032696605" evidence="2">
    <location>
        <begin position="21"/>
        <end position="244"/>
    </location>
</feature>
<evidence type="ECO:0000313" key="5">
    <source>
        <dbReference type="Proteomes" id="UP000554837"/>
    </source>
</evidence>
<dbReference type="Proteomes" id="UP000554837">
    <property type="component" value="Unassembled WGS sequence"/>
</dbReference>
<dbReference type="PANTHER" id="PTHR35936:SF35">
    <property type="entry name" value="L-CYSTINE-BINDING PROTEIN TCYJ"/>
    <property type="match status" value="1"/>
</dbReference>